<accession>A0A7Y2RH22</accession>
<name>A0A7Y2RH22_9GAMM</name>
<feature type="transmembrane region" description="Helical" evidence="1">
    <location>
        <begin position="12"/>
        <end position="32"/>
    </location>
</feature>
<proteinExistence type="predicted"/>
<feature type="transmembrane region" description="Helical" evidence="1">
    <location>
        <begin position="44"/>
        <end position="67"/>
    </location>
</feature>
<keyword evidence="1" id="KW-1133">Transmembrane helix</keyword>
<comment type="caution">
    <text evidence="2">The sequence shown here is derived from an EMBL/GenBank/DDBJ whole genome shotgun (WGS) entry which is preliminary data.</text>
</comment>
<dbReference type="Proteomes" id="UP000569202">
    <property type="component" value="Unassembled WGS sequence"/>
</dbReference>
<reference evidence="2 3" key="1">
    <citation type="submission" date="2020-04" db="EMBL/GenBank/DDBJ databases">
        <title>Acinetobacter Taxon 24.</title>
        <authorList>
            <person name="Nemec A."/>
            <person name="Radolfova-Krizova L."/>
            <person name="Higgins P.G."/>
            <person name="Spanelova P."/>
        </authorList>
    </citation>
    <scope>NUCLEOTIDE SEQUENCE [LARGE SCALE GENOMIC DNA]</scope>
    <source>
        <strain evidence="2 3">ANC 5380</strain>
    </source>
</reference>
<sequence>MVLVDDKKFSLIAKLIISYLLLLDFVILFYVFNTDPASDQTARGAVFTNLLVWSATIFTPIAAYFFYDSWKDQKNYELQKELMMKLSELVSTQFLKIMKYARRADRLKEIENSEIIIPNFSEAKYCYDTDLLNEIFAVLKIYEGFSNDESLKPYKDKFDNHAFELTRFLKKIENKYSAYTSILEIVPESDMTQTKTYQPGRKQKVRGEIWSIRYIMESETEFENTDINGNINRYKITYDKAHDDFEQSYNDLIKAITNKMKA</sequence>
<organism evidence="2 3">
    <name type="scientific">Acinetobacter terrae</name>
    <dbReference type="NCBI Taxonomy" id="2731247"/>
    <lineage>
        <taxon>Bacteria</taxon>
        <taxon>Pseudomonadati</taxon>
        <taxon>Pseudomonadota</taxon>
        <taxon>Gammaproteobacteria</taxon>
        <taxon>Moraxellales</taxon>
        <taxon>Moraxellaceae</taxon>
        <taxon>Acinetobacter</taxon>
        <taxon>Acinetobacter Taxon 24</taxon>
    </lineage>
</organism>
<evidence type="ECO:0000256" key="1">
    <source>
        <dbReference type="SAM" id="Phobius"/>
    </source>
</evidence>
<evidence type="ECO:0000313" key="2">
    <source>
        <dbReference type="EMBL" id="NNH78311.1"/>
    </source>
</evidence>
<protein>
    <submittedName>
        <fullName evidence="2">Uncharacterized protein</fullName>
    </submittedName>
</protein>
<dbReference type="AlphaFoldDB" id="A0A7Y2RH22"/>
<keyword evidence="1" id="KW-0812">Transmembrane</keyword>
<dbReference type="RefSeq" id="WP_171540739.1">
    <property type="nucleotide sequence ID" value="NZ_JABERL010000032.1"/>
</dbReference>
<keyword evidence="1" id="KW-0472">Membrane</keyword>
<gene>
    <name evidence="2" type="ORF">HLH17_11645</name>
</gene>
<evidence type="ECO:0000313" key="3">
    <source>
        <dbReference type="Proteomes" id="UP000569202"/>
    </source>
</evidence>
<dbReference type="EMBL" id="JABERL010000032">
    <property type="protein sequence ID" value="NNH78311.1"/>
    <property type="molecule type" value="Genomic_DNA"/>
</dbReference>